<dbReference type="EMBL" id="UHHT01000001">
    <property type="protein sequence ID" value="SUO82468.1"/>
    <property type="molecule type" value="Genomic_DNA"/>
</dbReference>
<dbReference type="AlphaFoldDB" id="A0AAJ1USI9"/>
<name>A0AAJ1USI9_STRSZ</name>
<organism evidence="1 2">
    <name type="scientific">Streptococcus equi subsp. zooepidemicus</name>
    <dbReference type="NCBI Taxonomy" id="40041"/>
    <lineage>
        <taxon>Bacteria</taxon>
        <taxon>Bacillati</taxon>
        <taxon>Bacillota</taxon>
        <taxon>Bacilli</taxon>
        <taxon>Lactobacillales</taxon>
        <taxon>Streptococcaceae</taxon>
        <taxon>Streptococcus</taxon>
    </lineage>
</organism>
<dbReference type="Proteomes" id="UP000255476">
    <property type="component" value="Unassembled WGS sequence"/>
</dbReference>
<gene>
    <name evidence="1" type="ORF">NCTC7023_01836</name>
</gene>
<evidence type="ECO:0000313" key="1">
    <source>
        <dbReference type="EMBL" id="SUO82468.1"/>
    </source>
</evidence>
<accession>A0AAJ1USI9</accession>
<protein>
    <submittedName>
        <fullName evidence="1">Uncharacterized protein</fullName>
    </submittedName>
</protein>
<dbReference type="RefSeq" id="WP_043983617.1">
    <property type="nucleotide sequence ID" value="NZ_CP065191.1"/>
</dbReference>
<comment type="caution">
    <text evidence="1">The sequence shown here is derived from an EMBL/GenBank/DDBJ whole genome shotgun (WGS) entry which is preliminary data.</text>
</comment>
<evidence type="ECO:0000313" key="2">
    <source>
        <dbReference type="Proteomes" id="UP000255476"/>
    </source>
</evidence>
<sequence length="66" mass="7187">MIDTDTLAALHEALRLSMPKIISMIKAAPINKSDDYKKGLCDGADLIADTILKSIGQMMDLEADHD</sequence>
<proteinExistence type="predicted"/>
<reference evidence="1 2" key="1">
    <citation type="submission" date="2018-06" db="EMBL/GenBank/DDBJ databases">
        <authorList>
            <consortium name="Pathogen Informatics"/>
            <person name="Doyle S."/>
        </authorList>
    </citation>
    <scope>NUCLEOTIDE SEQUENCE [LARGE SCALE GENOMIC DNA]</scope>
    <source>
        <strain evidence="1 2">NCTC7023</strain>
    </source>
</reference>